<gene>
    <name evidence="1" type="ORF">SanaruYs_30710</name>
</gene>
<dbReference type="RefSeq" id="WP_127123474.1">
    <property type="nucleotide sequence ID" value="NZ_BHXQ01000005.1"/>
</dbReference>
<sequence length="375" mass="42581">MLFSQIPGLTEVKKVLLQAVQNNHVAHAQLFLGAEGALNLPLALAYTTYLHCQNPGEDDACGVCAACSKNLKFIHPDTHFVFPIGNIKGSKDEETFKIEKLKTWRSFLLQQPFGNVEDWANFYGGEDKQANISKEESREIVKALSLKPFESKNKVMIIWQPEYMHPSAANGILKILEEPTPNTYFILITNAGDRLLPTILSRTQLITVPLLSDTELEQYLMEHMEVDEKRAGKAAQLADGNLNLSFKILSKEEDNNTQRFIEWMRTCFKKDYIALVGMADEYHNLDKLSQRSMLSYSMNMLRETLLHISGANAINRTRGEELQFVQNFGKVLNWQKIETSVKLMSEATYHLERNGSAKMIFLDLSVNLSKTLTNN</sequence>
<dbReference type="PANTHER" id="PTHR11669">
    <property type="entry name" value="REPLICATION FACTOR C / DNA POLYMERASE III GAMMA-TAU SUBUNIT"/>
    <property type="match status" value="1"/>
</dbReference>
<dbReference type="GO" id="GO:0006261">
    <property type="term" value="P:DNA-templated DNA replication"/>
    <property type="evidence" value="ECO:0007669"/>
    <property type="project" value="TreeGrafter"/>
</dbReference>
<evidence type="ECO:0000313" key="1">
    <source>
        <dbReference type="EMBL" id="GCC52832.1"/>
    </source>
</evidence>
<protein>
    <submittedName>
        <fullName evidence="1">DNA polymerase III subunit delta</fullName>
    </submittedName>
</protein>
<proteinExistence type="predicted"/>
<dbReference type="OrthoDB" id="9811073at2"/>
<reference evidence="1 2" key="1">
    <citation type="submission" date="2018-11" db="EMBL/GenBank/DDBJ databases">
        <title>Chryseotalea sanarue gen. nov., sp., nov., a member of the family Cytophagaceae, isolated from a brackish lake in Hamamatsu Japan.</title>
        <authorList>
            <person name="Maejima Y."/>
            <person name="Iino T."/>
            <person name="Muraguchi Y."/>
            <person name="Fukuda K."/>
            <person name="Ohkuma M."/>
            <person name="Moriuchi R."/>
            <person name="Dohra H."/>
            <person name="Kimbara K."/>
            <person name="Shintani M."/>
        </authorList>
    </citation>
    <scope>NUCLEOTIDE SEQUENCE [LARGE SCALE GENOMIC DNA]</scope>
    <source>
        <strain evidence="1 2">Ys</strain>
    </source>
</reference>
<dbReference type="SUPFAM" id="SSF52540">
    <property type="entry name" value="P-loop containing nucleoside triphosphate hydrolases"/>
    <property type="match status" value="1"/>
</dbReference>
<dbReference type="Pfam" id="PF13177">
    <property type="entry name" value="DNA_pol3_delta2"/>
    <property type="match status" value="1"/>
</dbReference>
<evidence type="ECO:0000313" key="2">
    <source>
        <dbReference type="Proteomes" id="UP000288227"/>
    </source>
</evidence>
<accession>A0A401UDB2</accession>
<dbReference type="EMBL" id="BHXQ01000005">
    <property type="protein sequence ID" value="GCC52832.1"/>
    <property type="molecule type" value="Genomic_DNA"/>
</dbReference>
<dbReference type="InterPro" id="IPR027417">
    <property type="entry name" value="P-loop_NTPase"/>
</dbReference>
<organism evidence="1 2">
    <name type="scientific">Chryseotalea sanaruensis</name>
    <dbReference type="NCBI Taxonomy" id="2482724"/>
    <lineage>
        <taxon>Bacteria</taxon>
        <taxon>Pseudomonadati</taxon>
        <taxon>Bacteroidota</taxon>
        <taxon>Cytophagia</taxon>
        <taxon>Cytophagales</taxon>
        <taxon>Chryseotaleaceae</taxon>
        <taxon>Chryseotalea</taxon>
    </lineage>
</organism>
<dbReference type="AlphaFoldDB" id="A0A401UDB2"/>
<keyword evidence="2" id="KW-1185">Reference proteome</keyword>
<dbReference type="Proteomes" id="UP000288227">
    <property type="component" value="Unassembled WGS sequence"/>
</dbReference>
<comment type="caution">
    <text evidence="1">The sequence shown here is derived from an EMBL/GenBank/DDBJ whole genome shotgun (WGS) entry which is preliminary data.</text>
</comment>
<dbReference type="InterPro" id="IPR050238">
    <property type="entry name" value="DNA_Rep/Repair_Clamp_Loader"/>
</dbReference>
<name>A0A401UDB2_9BACT</name>
<dbReference type="PANTHER" id="PTHR11669:SF8">
    <property type="entry name" value="DNA POLYMERASE III SUBUNIT DELTA"/>
    <property type="match status" value="1"/>
</dbReference>
<dbReference type="Gene3D" id="3.40.50.300">
    <property type="entry name" value="P-loop containing nucleotide triphosphate hydrolases"/>
    <property type="match status" value="1"/>
</dbReference>